<proteinExistence type="predicted"/>
<gene>
    <name evidence="1" type="ORF">B5G21_02025</name>
</gene>
<comment type="caution">
    <text evidence="1">The sequence shown here is derived from an EMBL/GenBank/DDBJ whole genome shotgun (WGS) entry which is preliminary data.</text>
</comment>
<dbReference type="EMBL" id="NFHO01000002">
    <property type="protein sequence ID" value="OUN44078.1"/>
    <property type="molecule type" value="Genomic_DNA"/>
</dbReference>
<dbReference type="AlphaFoldDB" id="A0A1Y3UA78"/>
<sequence length="233" mass="25728">MASFTGTIEDFDCFIMPRIRNRVQTVSRPLKARANGRCEHCGEKRTLEAAHVHGRGRKAIVREVLEKHRAGDEYDIADLHEFEEEVMRAHEPMGECFLFLCSNCHRAYDSAEPRKGGAGRAAAGSRHAATNGLRRAIHATGDGLADEFYDFLAEEGYTVKTKGGNPGTCYSYKRAVARVCKWEGCGWNDLPGLIGDLIQEYSAGGPKEELGRQSKRTVKNALIAFGNFCSARG</sequence>
<reference evidence="2" key="1">
    <citation type="submission" date="2017-04" db="EMBL/GenBank/DDBJ databases">
        <title>Function of individual gut microbiota members based on whole genome sequencing of pure cultures obtained from chicken caecum.</title>
        <authorList>
            <person name="Medvecky M."/>
            <person name="Cejkova D."/>
            <person name="Polansky O."/>
            <person name="Karasova D."/>
            <person name="Kubasova T."/>
            <person name="Cizek A."/>
            <person name="Rychlik I."/>
        </authorList>
    </citation>
    <scope>NUCLEOTIDE SEQUENCE [LARGE SCALE GENOMIC DNA]</scope>
    <source>
        <strain evidence="2">An70</strain>
    </source>
</reference>
<accession>A0A1Y3UA78</accession>
<protein>
    <submittedName>
        <fullName evidence="1">Uncharacterized protein</fullName>
    </submittedName>
</protein>
<organism evidence="1 2">
    <name type="scientific">Enorma massiliensis</name>
    <dbReference type="NCBI Taxonomy" id="1472761"/>
    <lineage>
        <taxon>Bacteria</taxon>
        <taxon>Bacillati</taxon>
        <taxon>Actinomycetota</taxon>
        <taxon>Coriobacteriia</taxon>
        <taxon>Coriobacteriales</taxon>
        <taxon>Coriobacteriaceae</taxon>
        <taxon>Enorma</taxon>
    </lineage>
</organism>
<dbReference type="RefSeq" id="WP_087185834.1">
    <property type="nucleotide sequence ID" value="NZ_NFHO01000002.1"/>
</dbReference>
<name>A0A1Y3UA78_9ACTN</name>
<keyword evidence="2" id="KW-1185">Reference proteome</keyword>
<dbReference type="STRING" id="1118060.GCA_000311845_01725"/>
<evidence type="ECO:0000313" key="2">
    <source>
        <dbReference type="Proteomes" id="UP000196560"/>
    </source>
</evidence>
<evidence type="ECO:0000313" key="1">
    <source>
        <dbReference type="EMBL" id="OUN44078.1"/>
    </source>
</evidence>
<dbReference type="Proteomes" id="UP000196560">
    <property type="component" value="Unassembled WGS sequence"/>
</dbReference>